<reference evidence="1 2" key="1">
    <citation type="submission" date="2021-05" db="EMBL/GenBank/DDBJ databases">
        <title>Roseococcus sp. XZZS9, whole genome shotgun sequencing project.</title>
        <authorList>
            <person name="Zhao G."/>
            <person name="Shen L."/>
        </authorList>
    </citation>
    <scope>NUCLEOTIDE SEQUENCE [LARGE SCALE GENOMIC DNA]</scope>
    <source>
        <strain evidence="1 2">XZZS9</strain>
    </source>
</reference>
<gene>
    <name evidence="1" type="ORF">KHU32_15465</name>
</gene>
<keyword evidence="2" id="KW-1185">Reference proteome</keyword>
<protein>
    <submittedName>
        <fullName evidence="1">Uncharacterized protein</fullName>
    </submittedName>
</protein>
<dbReference type="RefSeq" id="WP_213671056.1">
    <property type="nucleotide sequence ID" value="NZ_JAHCDA010000003.1"/>
</dbReference>
<comment type="caution">
    <text evidence="1">The sequence shown here is derived from an EMBL/GenBank/DDBJ whole genome shotgun (WGS) entry which is preliminary data.</text>
</comment>
<sequence>MPHTKIRPAFTFHVEVPEHEFRAAADRAIGTLRALLSSGFGSMNPEVTGDTTACVLVSAGHESEATLTARDV</sequence>
<evidence type="ECO:0000313" key="2">
    <source>
        <dbReference type="Proteomes" id="UP000766336"/>
    </source>
</evidence>
<dbReference type="Proteomes" id="UP000766336">
    <property type="component" value="Unassembled WGS sequence"/>
</dbReference>
<proteinExistence type="predicted"/>
<accession>A0ABS5QG41</accession>
<organism evidence="1 2">
    <name type="scientific">Roseococcus pinisoli</name>
    <dbReference type="NCBI Taxonomy" id="2835040"/>
    <lineage>
        <taxon>Bacteria</taxon>
        <taxon>Pseudomonadati</taxon>
        <taxon>Pseudomonadota</taxon>
        <taxon>Alphaproteobacteria</taxon>
        <taxon>Acetobacterales</taxon>
        <taxon>Roseomonadaceae</taxon>
        <taxon>Roseococcus</taxon>
    </lineage>
</organism>
<evidence type="ECO:0000313" key="1">
    <source>
        <dbReference type="EMBL" id="MBS7812348.1"/>
    </source>
</evidence>
<dbReference type="EMBL" id="JAHCDA010000003">
    <property type="protein sequence ID" value="MBS7812348.1"/>
    <property type="molecule type" value="Genomic_DNA"/>
</dbReference>
<name>A0ABS5QG41_9PROT</name>